<evidence type="ECO:0000256" key="5">
    <source>
        <dbReference type="ARBA" id="ARBA00022777"/>
    </source>
</evidence>
<dbReference type="EMBL" id="SMAI01000003">
    <property type="protein sequence ID" value="TCT06192.1"/>
    <property type="molecule type" value="Genomic_DNA"/>
</dbReference>
<dbReference type="RefSeq" id="WP_132030703.1">
    <property type="nucleotide sequence ID" value="NZ_SMAI01000003.1"/>
</dbReference>
<protein>
    <recommendedName>
        <fullName evidence="2">histidine kinase</fullName>
        <ecNumber evidence="2">2.7.13.3</ecNumber>
    </recommendedName>
</protein>
<evidence type="ECO:0000259" key="7">
    <source>
        <dbReference type="PROSITE" id="PS50112"/>
    </source>
</evidence>
<gene>
    <name evidence="9" type="ORF">EDC64_103296</name>
</gene>
<keyword evidence="10" id="KW-1185">Reference proteome</keyword>
<dbReference type="SUPFAM" id="SSF47384">
    <property type="entry name" value="Homodimeric domain of signal transducing histidine kinase"/>
    <property type="match status" value="1"/>
</dbReference>
<dbReference type="SMART" id="SM00091">
    <property type="entry name" value="PAS"/>
    <property type="match status" value="2"/>
</dbReference>
<evidence type="ECO:0000256" key="1">
    <source>
        <dbReference type="ARBA" id="ARBA00000085"/>
    </source>
</evidence>
<keyword evidence="4" id="KW-0808">Transferase</keyword>
<keyword evidence="3" id="KW-0597">Phosphoprotein</keyword>
<dbReference type="OrthoDB" id="9813151at2"/>
<dbReference type="InterPro" id="IPR036097">
    <property type="entry name" value="HisK_dim/P_sf"/>
</dbReference>
<accession>A0A4R3LZS1</accession>
<evidence type="ECO:0000259" key="8">
    <source>
        <dbReference type="PROSITE" id="PS50113"/>
    </source>
</evidence>
<dbReference type="SUPFAM" id="SSF55874">
    <property type="entry name" value="ATPase domain of HSP90 chaperone/DNA topoisomerase II/histidine kinase"/>
    <property type="match status" value="1"/>
</dbReference>
<dbReference type="CDD" id="cd00130">
    <property type="entry name" value="PAS"/>
    <property type="match status" value="2"/>
</dbReference>
<dbReference type="InterPro" id="IPR036890">
    <property type="entry name" value="HATPase_C_sf"/>
</dbReference>
<dbReference type="PRINTS" id="PR00344">
    <property type="entry name" value="BCTRLSENSOR"/>
</dbReference>
<dbReference type="PANTHER" id="PTHR43047">
    <property type="entry name" value="TWO-COMPONENT HISTIDINE PROTEIN KINASE"/>
    <property type="match status" value="1"/>
</dbReference>
<dbReference type="Pfam" id="PF02518">
    <property type="entry name" value="HATPase_c"/>
    <property type="match status" value="1"/>
</dbReference>
<evidence type="ECO:0000313" key="10">
    <source>
        <dbReference type="Proteomes" id="UP000294664"/>
    </source>
</evidence>
<dbReference type="InterPro" id="IPR005467">
    <property type="entry name" value="His_kinase_dom"/>
</dbReference>
<dbReference type="Gene3D" id="3.30.450.20">
    <property type="entry name" value="PAS domain"/>
    <property type="match status" value="2"/>
</dbReference>
<evidence type="ECO:0000256" key="2">
    <source>
        <dbReference type="ARBA" id="ARBA00012438"/>
    </source>
</evidence>
<evidence type="ECO:0000256" key="3">
    <source>
        <dbReference type="ARBA" id="ARBA00022553"/>
    </source>
</evidence>
<dbReference type="AlphaFoldDB" id="A0A4R3LZS1"/>
<feature type="domain" description="PAS" evidence="7">
    <location>
        <begin position="129"/>
        <end position="182"/>
    </location>
</feature>
<proteinExistence type="predicted"/>
<feature type="domain" description="PAS" evidence="7">
    <location>
        <begin position="1"/>
        <end position="44"/>
    </location>
</feature>
<dbReference type="GO" id="GO:0000155">
    <property type="term" value="F:phosphorelay sensor kinase activity"/>
    <property type="evidence" value="ECO:0007669"/>
    <property type="project" value="InterPro"/>
</dbReference>
<dbReference type="Pfam" id="PF13426">
    <property type="entry name" value="PAS_9"/>
    <property type="match status" value="1"/>
</dbReference>
<dbReference type="Pfam" id="PF08448">
    <property type="entry name" value="PAS_4"/>
    <property type="match status" value="1"/>
</dbReference>
<dbReference type="SMART" id="SM00387">
    <property type="entry name" value="HATPase_c"/>
    <property type="match status" value="1"/>
</dbReference>
<evidence type="ECO:0000256" key="4">
    <source>
        <dbReference type="ARBA" id="ARBA00022679"/>
    </source>
</evidence>
<evidence type="ECO:0000259" key="6">
    <source>
        <dbReference type="PROSITE" id="PS50109"/>
    </source>
</evidence>
<dbReference type="Proteomes" id="UP000294664">
    <property type="component" value="Unassembled WGS sequence"/>
</dbReference>
<sequence>MRNRSIILEEAPDAVIAIDAGLRILSWNRGAERVYGYSAEEAVGARLDALVAASVDGDEALRKLAPFFVPGPDVGTFEAMRRRKDGLLIFVDITAKALGRALEGSTGPAVVLCEKDVTQIRVRRDSKHLETRFRDLFEMMPDAIVVLNATGRIVFVNTQAETLFGYAPGALIGEAVERLLPDRLRTAHLQHRSQYVQQPRVRVMGVGLELFGLRSDGQEIPVDVSLSPLQTPEGTLVLSAIRDATERRRFERVLRDKNDQLAAAMHAKDRFLATMSHELRTPLNAVIGFTGTLLMRLAGPLNAEQEKQLRTIQASGRHLLSLINDLLDLARMDADKLELHFEPLVYQEVLNGVCESLRPPREAKGLGLDFVMPEHNLVLSTDRRALTQILTNLIANAVKFCDTGGVTLDLREEVEGGERTVRLAVRDTGIGIAPEHVATLFDAFSRFEHNTSSREGSGLGLHISRRLAERLGGRIEVASELGKGSTFSLVLPGG</sequence>
<dbReference type="Gene3D" id="3.30.565.10">
    <property type="entry name" value="Histidine kinase-like ATPase, C-terminal domain"/>
    <property type="match status" value="1"/>
</dbReference>
<evidence type="ECO:0000313" key="9">
    <source>
        <dbReference type="EMBL" id="TCT06192.1"/>
    </source>
</evidence>
<dbReference type="CDD" id="cd16922">
    <property type="entry name" value="HATPase_EvgS-ArcB-TorS-like"/>
    <property type="match status" value="1"/>
</dbReference>
<dbReference type="PROSITE" id="PS50112">
    <property type="entry name" value="PAS"/>
    <property type="match status" value="2"/>
</dbReference>
<dbReference type="InterPro" id="IPR003594">
    <property type="entry name" value="HATPase_dom"/>
</dbReference>
<name>A0A4R3LZS1_9HYPH</name>
<keyword evidence="5 9" id="KW-0418">Kinase</keyword>
<dbReference type="InterPro" id="IPR013656">
    <property type="entry name" value="PAS_4"/>
</dbReference>
<dbReference type="PANTHER" id="PTHR43047:SF64">
    <property type="entry name" value="HISTIDINE KINASE CONTAINING CHEY-HOMOLOGOUS RECEIVER DOMAIN AND PAS DOMAIN-RELATED"/>
    <property type="match status" value="1"/>
</dbReference>
<dbReference type="Pfam" id="PF00512">
    <property type="entry name" value="HisKA"/>
    <property type="match status" value="1"/>
</dbReference>
<dbReference type="SMART" id="SM00388">
    <property type="entry name" value="HisKA"/>
    <property type="match status" value="1"/>
</dbReference>
<dbReference type="PROSITE" id="PS50113">
    <property type="entry name" value="PAC"/>
    <property type="match status" value="1"/>
</dbReference>
<dbReference type="Gene3D" id="1.10.287.130">
    <property type="match status" value="1"/>
</dbReference>
<dbReference type="NCBIfam" id="TIGR00229">
    <property type="entry name" value="sensory_box"/>
    <property type="match status" value="2"/>
</dbReference>
<dbReference type="InterPro" id="IPR003661">
    <property type="entry name" value="HisK_dim/P_dom"/>
</dbReference>
<comment type="catalytic activity">
    <reaction evidence="1">
        <text>ATP + protein L-histidine = ADP + protein N-phospho-L-histidine.</text>
        <dbReference type="EC" id="2.7.13.3"/>
    </reaction>
</comment>
<organism evidence="9 10">
    <name type="scientific">Aquabacter spiritensis</name>
    <dbReference type="NCBI Taxonomy" id="933073"/>
    <lineage>
        <taxon>Bacteria</taxon>
        <taxon>Pseudomonadati</taxon>
        <taxon>Pseudomonadota</taxon>
        <taxon>Alphaproteobacteria</taxon>
        <taxon>Hyphomicrobiales</taxon>
        <taxon>Xanthobacteraceae</taxon>
        <taxon>Aquabacter</taxon>
    </lineage>
</organism>
<dbReference type="CDD" id="cd00082">
    <property type="entry name" value="HisKA"/>
    <property type="match status" value="1"/>
</dbReference>
<dbReference type="SUPFAM" id="SSF55785">
    <property type="entry name" value="PYP-like sensor domain (PAS domain)"/>
    <property type="match status" value="2"/>
</dbReference>
<dbReference type="InterPro" id="IPR035965">
    <property type="entry name" value="PAS-like_dom_sf"/>
</dbReference>
<feature type="domain" description="Histidine kinase" evidence="6">
    <location>
        <begin position="274"/>
        <end position="494"/>
    </location>
</feature>
<dbReference type="InterPro" id="IPR000014">
    <property type="entry name" value="PAS"/>
</dbReference>
<comment type="caution">
    <text evidence="9">The sequence shown here is derived from an EMBL/GenBank/DDBJ whole genome shotgun (WGS) entry which is preliminary data.</text>
</comment>
<dbReference type="EC" id="2.7.13.3" evidence="2"/>
<dbReference type="PROSITE" id="PS50109">
    <property type="entry name" value="HIS_KIN"/>
    <property type="match status" value="1"/>
</dbReference>
<dbReference type="InterPro" id="IPR004358">
    <property type="entry name" value="Sig_transdc_His_kin-like_C"/>
</dbReference>
<feature type="domain" description="PAC" evidence="8">
    <location>
        <begin position="206"/>
        <end position="256"/>
    </location>
</feature>
<reference evidence="9 10" key="1">
    <citation type="submission" date="2019-03" db="EMBL/GenBank/DDBJ databases">
        <title>Genomic Encyclopedia of Type Strains, Phase IV (KMG-IV): sequencing the most valuable type-strain genomes for metagenomic binning, comparative biology and taxonomic classification.</title>
        <authorList>
            <person name="Goeker M."/>
        </authorList>
    </citation>
    <scope>NUCLEOTIDE SEQUENCE [LARGE SCALE GENOMIC DNA]</scope>
    <source>
        <strain evidence="9 10">DSM 9035</strain>
    </source>
</reference>
<dbReference type="InterPro" id="IPR000700">
    <property type="entry name" value="PAS-assoc_C"/>
</dbReference>